<dbReference type="InterPro" id="IPR039476">
    <property type="entry name" value="P2CMN_synthase_LarB"/>
</dbReference>
<sequence>MKENELKELLSAYKKNKLSEHDLIKKLKNLPFENIGIAKIDHHRYLRKGIPEAILASHKTPQQVLQIWERMEKYTQNILATRANEKHFHSIKKKYPEAVFYPLSGCIILKRDNSIQGAGLVLVISGGTSDIPVAEEAFLTLDMLGYRTEMLTDVGVAGLHRLLHYQEKIREAKVIIAVAGMEGALPGLVAGFCAAPVIAVPTSTGYGSHFQGLASLLTMLNSCSPGIAVVNIDNGYGAACVAALIIGTKAQIAGANPCVRPSKHKGK</sequence>
<dbReference type="PANTHER" id="PTHR43064">
    <property type="entry name" value="PHOSPHORIBOSYLAMINOIMIDAZOLE CARBOXYLASE-RELATED"/>
    <property type="match status" value="1"/>
</dbReference>
<reference evidence="2 3" key="1">
    <citation type="journal article" date="2016" name="Nat. Commun.">
        <title>Thousands of microbial genomes shed light on interconnected biogeochemical processes in an aquifer system.</title>
        <authorList>
            <person name="Anantharaman K."/>
            <person name="Brown C.T."/>
            <person name="Hug L.A."/>
            <person name="Sharon I."/>
            <person name="Castelle C.J."/>
            <person name="Probst A.J."/>
            <person name="Thomas B.C."/>
            <person name="Singh A."/>
            <person name="Wilkins M.J."/>
            <person name="Karaoz U."/>
            <person name="Brodie E.L."/>
            <person name="Williams K.H."/>
            <person name="Hubbard S.S."/>
            <person name="Banfield J.F."/>
        </authorList>
    </citation>
    <scope>NUCLEOTIDE SEQUENCE [LARGE SCALE GENOMIC DNA]</scope>
</reference>
<organism evidence="2 3">
    <name type="scientific">Candidatus Fischerbacteria bacterium RBG_13_37_8</name>
    <dbReference type="NCBI Taxonomy" id="1817863"/>
    <lineage>
        <taxon>Bacteria</taxon>
        <taxon>Candidatus Fischeribacteriota</taxon>
    </lineage>
</organism>
<dbReference type="GO" id="GO:0006189">
    <property type="term" value="P:'de novo' IMP biosynthetic process"/>
    <property type="evidence" value="ECO:0007669"/>
    <property type="project" value="InterPro"/>
</dbReference>
<evidence type="ECO:0000259" key="1">
    <source>
        <dbReference type="SMART" id="SM01001"/>
    </source>
</evidence>
<name>A0A1F5VP25_9BACT</name>
<accession>A0A1F5VP25</accession>
<dbReference type="InterPro" id="IPR000031">
    <property type="entry name" value="PurE_dom"/>
</dbReference>
<dbReference type="Gene3D" id="3.40.50.1970">
    <property type="match status" value="1"/>
</dbReference>
<evidence type="ECO:0000313" key="2">
    <source>
        <dbReference type="EMBL" id="OGF65184.1"/>
    </source>
</evidence>
<evidence type="ECO:0000313" key="3">
    <source>
        <dbReference type="Proteomes" id="UP000178943"/>
    </source>
</evidence>
<proteinExistence type="predicted"/>
<dbReference type="GO" id="GO:0016787">
    <property type="term" value="F:hydrolase activity"/>
    <property type="evidence" value="ECO:0007669"/>
    <property type="project" value="InterPro"/>
</dbReference>
<dbReference type="NCBIfam" id="NF033503">
    <property type="entry name" value="LarB"/>
    <property type="match status" value="1"/>
</dbReference>
<dbReference type="SMART" id="SM01001">
    <property type="entry name" value="AIRC"/>
    <property type="match status" value="1"/>
</dbReference>
<comment type="caution">
    <text evidence="2">The sequence shown here is derived from an EMBL/GenBank/DDBJ whole genome shotgun (WGS) entry which is preliminary data.</text>
</comment>
<dbReference type="AlphaFoldDB" id="A0A1F5VP25"/>
<dbReference type="PANTHER" id="PTHR43064:SF1">
    <property type="entry name" value="SLL1489 PROTEIN"/>
    <property type="match status" value="1"/>
</dbReference>
<dbReference type="EMBL" id="MFGW01000114">
    <property type="protein sequence ID" value="OGF65184.1"/>
    <property type="molecule type" value="Genomic_DNA"/>
</dbReference>
<feature type="domain" description="PurE" evidence="1">
    <location>
        <begin position="119"/>
        <end position="251"/>
    </location>
</feature>
<dbReference type="Proteomes" id="UP000178943">
    <property type="component" value="Unassembled WGS sequence"/>
</dbReference>
<dbReference type="STRING" id="1817863.A2Y62_17575"/>
<dbReference type="Pfam" id="PF00731">
    <property type="entry name" value="AIRC"/>
    <property type="match status" value="1"/>
</dbReference>
<protein>
    <recommendedName>
        <fullName evidence="1">PurE domain-containing protein</fullName>
    </recommendedName>
</protein>
<dbReference type="SUPFAM" id="SSF52255">
    <property type="entry name" value="N5-CAIR mutase (phosphoribosylaminoimidazole carboxylase, PurE)"/>
    <property type="match status" value="1"/>
</dbReference>
<gene>
    <name evidence="2" type="ORF">A2Y62_17575</name>
</gene>